<protein>
    <submittedName>
        <fullName evidence="2">REP element-mobilizing transposase RayT</fullName>
    </submittedName>
</protein>
<dbReference type="SMART" id="SM01321">
    <property type="entry name" value="Y1_Tnp"/>
    <property type="match status" value="1"/>
</dbReference>
<dbReference type="Gene3D" id="3.30.70.1290">
    <property type="entry name" value="Transposase IS200-like"/>
    <property type="match status" value="1"/>
</dbReference>
<dbReference type="Proteomes" id="UP000242850">
    <property type="component" value="Unassembled WGS sequence"/>
</dbReference>
<dbReference type="PANTHER" id="PTHR34322:SF2">
    <property type="entry name" value="TRANSPOSASE IS200-LIKE DOMAIN-CONTAINING PROTEIN"/>
    <property type="match status" value="1"/>
</dbReference>
<dbReference type="GO" id="GO:0004803">
    <property type="term" value="F:transposase activity"/>
    <property type="evidence" value="ECO:0007669"/>
    <property type="project" value="InterPro"/>
</dbReference>
<evidence type="ECO:0000259" key="1">
    <source>
        <dbReference type="SMART" id="SM01321"/>
    </source>
</evidence>
<dbReference type="InterPro" id="IPR036515">
    <property type="entry name" value="Transposase_17_sf"/>
</dbReference>
<reference evidence="3" key="1">
    <citation type="submission" date="2016-10" db="EMBL/GenBank/DDBJ databases">
        <authorList>
            <person name="Varghese N."/>
            <person name="Submissions S."/>
        </authorList>
    </citation>
    <scope>NUCLEOTIDE SEQUENCE [LARGE SCALE GENOMIC DNA]</scope>
    <source>
        <strain evidence="3">DSM 5463</strain>
    </source>
</reference>
<sequence length="304" mass="36154">MPRCARVKTNDAIYHVMCKSISDTPLFRNDTDKDMFLAYIKKYQQKYQFKVYAYCLMTNHVHLIIDSNGFDISKIMHGVNQSYAQYFNRKYKRKGHLFHDRFKSIVVKDDRYLVTLSAYIHNNPIAMKEYRECPEKYKYSSLAVYLGIRKDPFGILDEGFIMAMFSRNVKKARERYYKFVLTCSDVKVKKFIEFEDYQGEYRSNRIVLKRQCSPQEIFKFVEENLDIDTSLIYLKHSRKAKEYRAIIVYLLRCFCGYTYSEICKVLGDITLSRVAVLFNIGFELVNCNSTYKNLVKKFLNEKVV</sequence>
<dbReference type="Gene3D" id="1.10.1750.10">
    <property type="match status" value="1"/>
</dbReference>
<dbReference type="GO" id="GO:0006313">
    <property type="term" value="P:DNA transposition"/>
    <property type="evidence" value="ECO:0007669"/>
    <property type="project" value="InterPro"/>
</dbReference>
<proteinExistence type="predicted"/>
<dbReference type="EMBL" id="FNUK01000001">
    <property type="protein sequence ID" value="SEF38848.1"/>
    <property type="molecule type" value="Genomic_DNA"/>
</dbReference>
<dbReference type="PANTHER" id="PTHR34322">
    <property type="entry name" value="TRANSPOSASE, Y1_TNP DOMAIN-CONTAINING"/>
    <property type="match status" value="1"/>
</dbReference>
<organism evidence="2 3">
    <name type="scientific">Caloramator fervidus</name>
    <dbReference type="NCBI Taxonomy" id="29344"/>
    <lineage>
        <taxon>Bacteria</taxon>
        <taxon>Bacillati</taxon>
        <taxon>Bacillota</taxon>
        <taxon>Clostridia</taxon>
        <taxon>Eubacteriales</taxon>
        <taxon>Clostridiaceae</taxon>
        <taxon>Caloramator</taxon>
    </lineage>
</organism>
<evidence type="ECO:0000313" key="3">
    <source>
        <dbReference type="Proteomes" id="UP000242850"/>
    </source>
</evidence>
<dbReference type="OrthoDB" id="9788881at2"/>
<dbReference type="GO" id="GO:0043565">
    <property type="term" value="F:sequence-specific DNA binding"/>
    <property type="evidence" value="ECO:0007669"/>
    <property type="project" value="InterPro"/>
</dbReference>
<keyword evidence="3" id="KW-1185">Reference proteome</keyword>
<name>A0A1H5RM92_9CLOT</name>
<feature type="domain" description="Transposase IS200-like" evidence="1">
    <location>
        <begin position="9"/>
        <end position="123"/>
    </location>
</feature>
<dbReference type="SUPFAM" id="SSF143422">
    <property type="entry name" value="Transposase IS200-like"/>
    <property type="match status" value="1"/>
</dbReference>
<gene>
    <name evidence="2" type="ORF">SAMN05660865_00075</name>
</gene>
<dbReference type="RefSeq" id="WP_103895110.1">
    <property type="nucleotide sequence ID" value="NZ_FNUK01000001.1"/>
</dbReference>
<dbReference type="SUPFAM" id="SSF48295">
    <property type="entry name" value="TrpR-like"/>
    <property type="match status" value="1"/>
</dbReference>
<dbReference type="InterPro" id="IPR010921">
    <property type="entry name" value="Trp_repressor/repl_initiator"/>
</dbReference>
<dbReference type="Pfam" id="PF01797">
    <property type="entry name" value="Y1_Tnp"/>
    <property type="match status" value="1"/>
</dbReference>
<dbReference type="AlphaFoldDB" id="A0A1H5RM92"/>
<dbReference type="InterPro" id="IPR002686">
    <property type="entry name" value="Transposase_17"/>
</dbReference>
<accession>A0A1H5RM92</accession>
<evidence type="ECO:0000313" key="2">
    <source>
        <dbReference type="EMBL" id="SEF38848.1"/>
    </source>
</evidence>